<evidence type="ECO:0000313" key="2">
    <source>
        <dbReference type="Proteomes" id="UP000032049"/>
    </source>
</evidence>
<keyword evidence="2" id="KW-1185">Reference proteome</keyword>
<dbReference type="RefSeq" id="WP_041882391.1">
    <property type="nucleotide sequence ID" value="NZ_CP157278.1"/>
</dbReference>
<comment type="caution">
    <text evidence="1">The sequence shown here is derived from an EMBL/GenBank/DDBJ whole genome shotgun (WGS) entry which is preliminary data.</text>
</comment>
<dbReference type="Proteomes" id="UP000032049">
    <property type="component" value="Unassembled WGS sequence"/>
</dbReference>
<dbReference type="AlphaFoldDB" id="A0A0D0F5N1"/>
<dbReference type="EMBL" id="JXRA01000052">
    <property type="protein sequence ID" value="KIO76863.1"/>
    <property type="molecule type" value="Genomic_DNA"/>
</dbReference>
<dbReference type="OrthoDB" id="981970at2"/>
<reference evidence="1 2" key="1">
    <citation type="submission" date="2015-01" db="EMBL/GenBank/DDBJ databases">
        <title>Draft genome sequence of Pedobacter sp. NL19 isolated from sludge of an effluent treatment pond in an abandoned uranium mine.</title>
        <authorList>
            <person name="Santos T."/>
            <person name="Caetano T."/>
            <person name="Covas C."/>
            <person name="Cruz A."/>
            <person name="Mendo S."/>
        </authorList>
    </citation>
    <scope>NUCLEOTIDE SEQUENCE [LARGE SCALE GENOMIC DNA]</scope>
    <source>
        <strain evidence="1 2">NL19</strain>
    </source>
</reference>
<organism evidence="1 2">
    <name type="scientific">Pedobacter lusitanus</name>
    <dbReference type="NCBI Taxonomy" id="1503925"/>
    <lineage>
        <taxon>Bacteria</taxon>
        <taxon>Pseudomonadati</taxon>
        <taxon>Bacteroidota</taxon>
        <taxon>Sphingobacteriia</taxon>
        <taxon>Sphingobacteriales</taxon>
        <taxon>Sphingobacteriaceae</taxon>
        <taxon>Pedobacter</taxon>
    </lineage>
</organism>
<name>A0A0D0F5N1_9SPHI</name>
<accession>A0A0D0F5N1</accession>
<sequence length="139" mass="16431">MIDGKEYVKTVKEYFSFLETEYNMDLSEEVVNGSFYYDVSYKDKEHAISVSYENAEDYLQVIIFILHNGKLPNYDDKTKTLHLNRFNSKILSTASKSDLSLNNEYFLKFESEDGLKRKLLKSAKELRLFLKYFNDLNMV</sequence>
<gene>
    <name evidence="1" type="ORF">TH53_12195</name>
</gene>
<protein>
    <submittedName>
        <fullName evidence="1">Uncharacterized protein</fullName>
    </submittedName>
</protein>
<proteinExistence type="predicted"/>
<evidence type="ECO:0000313" key="1">
    <source>
        <dbReference type="EMBL" id="KIO76863.1"/>
    </source>
</evidence>